<name>A0A4Y9Y0P4_9APHY</name>
<feature type="region of interest" description="Disordered" evidence="1">
    <location>
        <begin position="1"/>
        <end position="140"/>
    </location>
</feature>
<dbReference type="AlphaFoldDB" id="A0A4Y9Y0P4"/>
<feature type="compositionally biased region" description="Basic residues" evidence="1">
    <location>
        <begin position="54"/>
        <end position="65"/>
    </location>
</feature>
<feature type="compositionally biased region" description="Basic residues" evidence="1">
    <location>
        <begin position="101"/>
        <end position="118"/>
    </location>
</feature>
<evidence type="ECO:0000256" key="1">
    <source>
        <dbReference type="SAM" id="MobiDB-lite"/>
    </source>
</evidence>
<evidence type="ECO:0000313" key="2">
    <source>
        <dbReference type="EMBL" id="TFY55935.1"/>
    </source>
</evidence>
<reference evidence="2 3" key="1">
    <citation type="submission" date="2019-01" db="EMBL/GenBank/DDBJ databases">
        <title>Genome sequencing of the rare red list fungi Fomitopsis rosea.</title>
        <authorList>
            <person name="Buettner E."/>
            <person name="Kellner H."/>
        </authorList>
    </citation>
    <scope>NUCLEOTIDE SEQUENCE [LARGE SCALE GENOMIC DNA]</scope>
    <source>
        <strain evidence="2 3">DSM 105464</strain>
    </source>
</reference>
<evidence type="ECO:0000313" key="3">
    <source>
        <dbReference type="Proteomes" id="UP000298390"/>
    </source>
</evidence>
<feature type="compositionally biased region" description="Basic and acidic residues" evidence="1">
    <location>
        <begin position="1"/>
        <end position="33"/>
    </location>
</feature>
<gene>
    <name evidence="2" type="ORF">EVJ58_g7936</name>
</gene>
<proteinExistence type="predicted"/>
<dbReference type="Proteomes" id="UP000298390">
    <property type="component" value="Unassembled WGS sequence"/>
</dbReference>
<accession>A0A4Y9Y0P4</accession>
<feature type="compositionally biased region" description="Basic and acidic residues" evidence="1">
    <location>
        <begin position="44"/>
        <end position="53"/>
    </location>
</feature>
<dbReference type="EMBL" id="SEKV01000548">
    <property type="protein sequence ID" value="TFY55935.1"/>
    <property type="molecule type" value="Genomic_DNA"/>
</dbReference>
<comment type="caution">
    <text evidence="2">The sequence shown here is derived from an EMBL/GenBank/DDBJ whole genome shotgun (WGS) entry which is preliminary data.</text>
</comment>
<sequence length="140" mass="16048">MPWCKKDGLPHYVKTDDEEEIKKQSGIEKKPGNEETAETEEPEMEKSEAEKLKIKQRRWFAKRSNKPIIHEPAVCPADTVGHVESENDTSDGESSGSEQKKSRKPAVKRRRPRRKTVNRKAPVESTGSSKRPCKRRKVEP</sequence>
<feature type="compositionally biased region" description="Basic residues" evidence="1">
    <location>
        <begin position="131"/>
        <end position="140"/>
    </location>
</feature>
<organism evidence="2 3">
    <name type="scientific">Rhodofomes roseus</name>
    <dbReference type="NCBI Taxonomy" id="34475"/>
    <lineage>
        <taxon>Eukaryota</taxon>
        <taxon>Fungi</taxon>
        <taxon>Dikarya</taxon>
        <taxon>Basidiomycota</taxon>
        <taxon>Agaricomycotina</taxon>
        <taxon>Agaricomycetes</taxon>
        <taxon>Polyporales</taxon>
        <taxon>Rhodofomes</taxon>
    </lineage>
</organism>
<protein>
    <submittedName>
        <fullName evidence="2">Uncharacterized protein</fullName>
    </submittedName>
</protein>